<keyword evidence="5" id="KW-1185">Reference proteome</keyword>
<dbReference type="eggNOG" id="KOG3404">
    <property type="taxonomic scope" value="Eukaryota"/>
</dbReference>
<keyword evidence="3" id="KW-0539">Nucleus</keyword>
<dbReference type="OrthoDB" id="277109at2759"/>
<comment type="subcellular location">
    <subcellularLocation>
        <location evidence="1">Nucleus</location>
    </subcellularLocation>
</comment>
<evidence type="ECO:0000256" key="1">
    <source>
        <dbReference type="ARBA" id="ARBA00004123"/>
    </source>
</evidence>
<gene>
    <name evidence="4" type="ORF">MICPUCDRAFT_55884</name>
</gene>
<reference evidence="4 5" key="1">
    <citation type="journal article" date="2009" name="Science">
        <title>Green evolution and dynamic adaptations revealed by genomes of the marine picoeukaryotes Micromonas.</title>
        <authorList>
            <person name="Worden A.Z."/>
            <person name="Lee J.H."/>
            <person name="Mock T."/>
            <person name="Rouze P."/>
            <person name="Simmons M.P."/>
            <person name="Aerts A.L."/>
            <person name="Allen A.E."/>
            <person name="Cuvelier M.L."/>
            <person name="Derelle E."/>
            <person name="Everett M.V."/>
            <person name="Foulon E."/>
            <person name="Grimwood J."/>
            <person name="Gundlach H."/>
            <person name="Henrissat B."/>
            <person name="Napoli C."/>
            <person name="McDonald S.M."/>
            <person name="Parker M.S."/>
            <person name="Rombauts S."/>
            <person name="Salamov A."/>
            <person name="Von Dassow P."/>
            <person name="Badger J.H."/>
            <person name="Coutinho P.M."/>
            <person name="Demir E."/>
            <person name="Dubchak I."/>
            <person name="Gentemann C."/>
            <person name="Eikrem W."/>
            <person name="Gready J.E."/>
            <person name="John U."/>
            <person name="Lanier W."/>
            <person name="Lindquist E.A."/>
            <person name="Lucas S."/>
            <person name="Mayer K.F."/>
            <person name="Moreau H."/>
            <person name="Not F."/>
            <person name="Otillar R."/>
            <person name="Panaud O."/>
            <person name="Pangilinan J."/>
            <person name="Paulsen I."/>
            <person name="Piegu B."/>
            <person name="Poliakov A."/>
            <person name="Robbens S."/>
            <person name="Schmutz J."/>
            <person name="Toulza E."/>
            <person name="Wyss T."/>
            <person name="Zelensky A."/>
            <person name="Zhou K."/>
            <person name="Armbrust E.V."/>
            <person name="Bhattacharya D."/>
            <person name="Goodenough U.W."/>
            <person name="Van de Peer Y."/>
            <person name="Grigoriev I.V."/>
        </authorList>
    </citation>
    <scope>NUCLEOTIDE SEQUENCE [LARGE SCALE GENOMIC DNA]</scope>
    <source>
        <strain evidence="4 5">CCMP1545</strain>
    </source>
</reference>
<proteinExistence type="inferred from homology"/>
<dbReference type="KEGG" id="mpp:MICPUCDRAFT_55884"/>
<dbReference type="STRING" id="564608.C1MNG2"/>
<dbReference type="PANTHER" id="PTHR19411:SF0">
    <property type="entry name" value="PROTEIN BUD31 HOMOLOG"/>
    <property type="match status" value="1"/>
</dbReference>
<evidence type="ECO:0000313" key="5">
    <source>
        <dbReference type="Proteomes" id="UP000001876"/>
    </source>
</evidence>
<dbReference type="RefSeq" id="XP_003056645.1">
    <property type="nucleotide sequence ID" value="XM_003056599.1"/>
</dbReference>
<sequence>MSFRRRLKNKKPPAGWDLIESSIEDFEQQMRDAVGEEHEGKRKNELTWRIHRIHWEKNRFIFDLRYKKNVLSDELYNYLCREKVADQPLISKWRKPGYENLCSLLSIQKGDTNFGTASICRVPMASRAPQQQARSIHWTLSPGASLRPPLAFNPRPRRLSTPTDAYELHPQLTPNVRTGCISCTSGDGAHGGPIWWNTPITAEITGKMSKGGGKKRAAEDGIEDPEVRKRLAALKGAEGLD</sequence>
<dbReference type="PANTHER" id="PTHR19411">
    <property type="entry name" value="PROTEIN BUD31-RELATED"/>
    <property type="match status" value="1"/>
</dbReference>
<name>C1MNG2_MICPC</name>
<dbReference type="Pfam" id="PF01125">
    <property type="entry name" value="BUD31"/>
    <property type="match status" value="1"/>
</dbReference>
<dbReference type="GeneID" id="9682539"/>
<dbReference type="InterPro" id="IPR001748">
    <property type="entry name" value="BUD31"/>
</dbReference>
<evidence type="ECO:0000313" key="4">
    <source>
        <dbReference type="EMBL" id="EEH58290.1"/>
    </source>
</evidence>
<accession>C1MNG2</accession>
<dbReference type="EMBL" id="GG663737">
    <property type="protein sequence ID" value="EEH58290.1"/>
    <property type="molecule type" value="Genomic_DNA"/>
</dbReference>
<dbReference type="PRINTS" id="PR00322">
    <property type="entry name" value="G10"/>
</dbReference>
<dbReference type="OMA" id="CAPSASC"/>
<evidence type="ECO:0000256" key="3">
    <source>
        <dbReference type="ARBA" id="ARBA00023242"/>
    </source>
</evidence>
<protein>
    <submittedName>
        <fullName evidence="4">Predicted protein</fullName>
    </submittedName>
</protein>
<dbReference type="AlphaFoldDB" id="C1MNG2"/>
<dbReference type="Proteomes" id="UP000001876">
    <property type="component" value="Unassembled WGS sequence"/>
</dbReference>
<organism evidence="5">
    <name type="scientific">Micromonas pusilla (strain CCMP1545)</name>
    <name type="common">Picoplanktonic green alga</name>
    <dbReference type="NCBI Taxonomy" id="564608"/>
    <lineage>
        <taxon>Eukaryota</taxon>
        <taxon>Viridiplantae</taxon>
        <taxon>Chlorophyta</taxon>
        <taxon>Mamiellophyceae</taxon>
        <taxon>Mamiellales</taxon>
        <taxon>Mamiellaceae</taxon>
        <taxon>Micromonas</taxon>
    </lineage>
</organism>
<dbReference type="GO" id="GO:0005681">
    <property type="term" value="C:spliceosomal complex"/>
    <property type="evidence" value="ECO:0007669"/>
    <property type="project" value="TreeGrafter"/>
</dbReference>
<evidence type="ECO:0000256" key="2">
    <source>
        <dbReference type="ARBA" id="ARBA00005287"/>
    </source>
</evidence>
<dbReference type="GO" id="GO:0000398">
    <property type="term" value="P:mRNA splicing, via spliceosome"/>
    <property type="evidence" value="ECO:0007669"/>
    <property type="project" value="TreeGrafter"/>
</dbReference>
<comment type="similarity">
    <text evidence="2">Belongs to the BUD31 (G10) family.</text>
</comment>